<organism evidence="3 4">
    <name type="scientific">Ooceraea biroi</name>
    <name type="common">Clonal raider ant</name>
    <name type="synonym">Cerapachys biroi</name>
    <dbReference type="NCBI Taxonomy" id="2015173"/>
    <lineage>
        <taxon>Eukaryota</taxon>
        <taxon>Metazoa</taxon>
        <taxon>Ecdysozoa</taxon>
        <taxon>Arthropoda</taxon>
        <taxon>Hexapoda</taxon>
        <taxon>Insecta</taxon>
        <taxon>Pterygota</taxon>
        <taxon>Neoptera</taxon>
        <taxon>Endopterygota</taxon>
        <taxon>Hymenoptera</taxon>
        <taxon>Apocrita</taxon>
        <taxon>Aculeata</taxon>
        <taxon>Formicoidea</taxon>
        <taxon>Formicidae</taxon>
        <taxon>Dorylinae</taxon>
        <taxon>Ooceraea</taxon>
    </lineage>
</organism>
<dbReference type="OMA" id="ATWNITE"/>
<dbReference type="OrthoDB" id="6621317at2759"/>
<dbReference type="PANTHER" id="PTHR33327:SF3">
    <property type="entry name" value="RNA-DIRECTED DNA POLYMERASE"/>
    <property type="match status" value="1"/>
</dbReference>
<evidence type="ECO:0000313" key="4">
    <source>
        <dbReference type="Proteomes" id="UP000053097"/>
    </source>
</evidence>
<accession>A0A026WUM6</accession>
<proteinExistence type="predicted"/>
<dbReference type="InterPro" id="IPR055469">
    <property type="entry name" value="DUF7041"/>
</dbReference>
<evidence type="ECO:0000256" key="1">
    <source>
        <dbReference type="SAM" id="MobiDB-lite"/>
    </source>
</evidence>
<sequence length="154" mass="17812">MALQRTPPRGNGNDVYPTPGRPSQEEATAPAPKQLVKPTSQLQELFASEFRNVRLPTFWKKRLALWFVQLESEFTTYHIRSDDVKFSAVIRHLDEETMIVVADALETPPPQDKYTHLKRILIERFTDSQEKQLRKLLLGIELGDKKPSVLLREM</sequence>
<evidence type="ECO:0000259" key="2">
    <source>
        <dbReference type="Pfam" id="PF23055"/>
    </source>
</evidence>
<dbReference type="Pfam" id="PF23055">
    <property type="entry name" value="DUF7041"/>
    <property type="match status" value="1"/>
</dbReference>
<dbReference type="AlphaFoldDB" id="A0A026WUM6"/>
<dbReference type="Proteomes" id="UP000053097">
    <property type="component" value="Unassembled WGS sequence"/>
</dbReference>
<name>A0A026WUM6_OOCBI</name>
<feature type="domain" description="DUF7041" evidence="2">
    <location>
        <begin position="55"/>
        <end position="137"/>
    </location>
</feature>
<feature type="region of interest" description="Disordered" evidence="1">
    <location>
        <begin position="1"/>
        <end position="33"/>
    </location>
</feature>
<gene>
    <name evidence="3" type="ORF">X777_16517</name>
</gene>
<dbReference type="PANTHER" id="PTHR33327">
    <property type="entry name" value="ENDONUCLEASE"/>
    <property type="match status" value="1"/>
</dbReference>
<keyword evidence="4" id="KW-1185">Reference proteome</keyword>
<protein>
    <recommendedName>
        <fullName evidence="2">DUF7041 domain-containing protein</fullName>
    </recommendedName>
</protein>
<dbReference type="EMBL" id="KK107095">
    <property type="protein sequence ID" value="EZA59717.1"/>
    <property type="molecule type" value="Genomic_DNA"/>
</dbReference>
<evidence type="ECO:0000313" key="3">
    <source>
        <dbReference type="EMBL" id="EZA59717.1"/>
    </source>
</evidence>
<reference evidence="3 4" key="1">
    <citation type="journal article" date="2014" name="Curr. Biol.">
        <title>The genome of the clonal raider ant Cerapachys biroi.</title>
        <authorList>
            <person name="Oxley P.R."/>
            <person name="Ji L."/>
            <person name="Fetter-Pruneda I."/>
            <person name="McKenzie S.K."/>
            <person name="Li C."/>
            <person name="Hu H."/>
            <person name="Zhang G."/>
            <person name="Kronauer D.J."/>
        </authorList>
    </citation>
    <scope>NUCLEOTIDE SEQUENCE [LARGE SCALE GENOMIC DNA]</scope>
</reference>